<evidence type="ECO:0000313" key="1">
    <source>
        <dbReference type="EMBL" id="CDW41078.1"/>
    </source>
</evidence>
<protein>
    <submittedName>
        <fullName evidence="1">Uncharacterized protein</fullName>
    </submittedName>
</protein>
<name>A0A0K2US39_LEPSM</name>
<organism evidence="1">
    <name type="scientific">Lepeophtheirus salmonis</name>
    <name type="common">Salmon louse</name>
    <name type="synonym">Caligus salmonis</name>
    <dbReference type="NCBI Taxonomy" id="72036"/>
    <lineage>
        <taxon>Eukaryota</taxon>
        <taxon>Metazoa</taxon>
        <taxon>Ecdysozoa</taxon>
        <taxon>Arthropoda</taxon>
        <taxon>Crustacea</taxon>
        <taxon>Multicrustacea</taxon>
        <taxon>Hexanauplia</taxon>
        <taxon>Copepoda</taxon>
        <taxon>Siphonostomatoida</taxon>
        <taxon>Caligidae</taxon>
        <taxon>Lepeophtheirus</taxon>
    </lineage>
</organism>
<dbReference type="AlphaFoldDB" id="A0A0K2US39"/>
<proteinExistence type="predicted"/>
<accession>A0A0K2US39</accession>
<reference evidence="1" key="1">
    <citation type="submission" date="2014-05" db="EMBL/GenBank/DDBJ databases">
        <authorList>
            <person name="Chronopoulou M."/>
        </authorList>
    </citation>
    <scope>NUCLEOTIDE SEQUENCE</scope>
    <source>
        <tissue evidence="1">Whole organism</tissue>
    </source>
</reference>
<sequence length="19" mass="2302">MMGCVLHYSPNKFILRVRH</sequence>
<dbReference type="EMBL" id="HACA01023717">
    <property type="protein sequence ID" value="CDW41078.1"/>
    <property type="molecule type" value="Transcribed_RNA"/>
</dbReference>